<evidence type="ECO:0000313" key="3">
    <source>
        <dbReference type="Proteomes" id="UP001430953"/>
    </source>
</evidence>
<sequence>MRLLQRAAKTGLGLGPTLWEPTLHASSDACETRTDAKNGTRGYAKGRPRRESERVNLPYLLILSYVATAAASNMQEAESFMRSSINRIECDRMGSDSWWSATLTL</sequence>
<gene>
    <name evidence="2" type="ORF">PUN28_002019</name>
</gene>
<dbReference type="Proteomes" id="UP001430953">
    <property type="component" value="Unassembled WGS sequence"/>
</dbReference>
<dbReference type="AlphaFoldDB" id="A0AAW2GSC2"/>
<protein>
    <submittedName>
        <fullName evidence="2">Uncharacterized protein</fullName>
    </submittedName>
</protein>
<evidence type="ECO:0000313" key="2">
    <source>
        <dbReference type="EMBL" id="KAL0130134.1"/>
    </source>
</evidence>
<accession>A0AAW2GSC2</accession>
<feature type="region of interest" description="Disordered" evidence="1">
    <location>
        <begin position="29"/>
        <end position="50"/>
    </location>
</feature>
<evidence type="ECO:0000256" key="1">
    <source>
        <dbReference type="SAM" id="MobiDB-lite"/>
    </source>
</evidence>
<name>A0AAW2GSC2_9HYME</name>
<keyword evidence="3" id="KW-1185">Reference proteome</keyword>
<comment type="caution">
    <text evidence="2">The sequence shown here is derived from an EMBL/GenBank/DDBJ whole genome shotgun (WGS) entry which is preliminary data.</text>
</comment>
<dbReference type="EMBL" id="JADYXP020000002">
    <property type="protein sequence ID" value="KAL0130134.1"/>
    <property type="molecule type" value="Genomic_DNA"/>
</dbReference>
<reference evidence="2 3" key="1">
    <citation type="submission" date="2023-03" db="EMBL/GenBank/DDBJ databases">
        <title>High recombination rates correlate with genetic variation in Cardiocondyla obscurior ants.</title>
        <authorList>
            <person name="Errbii M."/>
        </authorList>
    </citation>
    <scope>NUCLEOTIDE SEQUENCE [LARGE SCALE GENOMIC DNA]</scope>
    <source>
        <strain evidence="2">Alpha-2009</strain>
        <tissue evidence="2">Whole body</tissue>
    </source>
</reference>
<organism evidence="2 3">
    <name type="scientific">Cardiocondyla obscurior</name>
    <dbReference type="NCBI Taxonomy" id="286306"/>
    <lineage>
        <taxon>Eukaryota</taxon>
        <taxon>Metazoa</taxon>
        <taxon>Ecdysozoa</taxon>
        <taxon>Arthropoda</taxon>
        <taxon>Hexapoda</taxon>
        <taxon>Insecta</taxon>
        <taxon>Pterygota</taxon>
        <taxon>Neoptera</taxon>
        <taxon>Endopterygota</taxon>
        <taxon>Hymenoptera</taxon>
        <taxon>Apocrita</taxon>
        <taxon>Aculeata</taxon>
        <taxon>Formicoidea</taxon>
        <taxon>Formicidae</taxon>
        <taxon>Myrmicinae</taxon>
        <taxon>Cardiocondyla</taxon>
    </lineage>
</organism>
<proteinExistence type="predicted"/>